<reference evidence="1" key="1">
    <citation type="submission" date="2014-09" db="EMBL/GenBank/DDBJ databases">
        <authorList>
            <person name="Magalhaes I.L.F."/>
            <person name="Oliveira U."/>
            <person name="Santos F.R."/>
            <person name="Vidigal T.H.D.A."/>
            <person name="Brescovit A.D."/>
            <person name="Santos A.J."/>
        </authorList>
    </citation>
    <scope>NUCLEOTIDE SEQUENCE</scope>
    <source>
        <tissue evidence="1">Shoot tissue taken approximately 20 cm above the soil surface</tissue>
    </source>
</reference>
<name>A0A0A9CFN7_ARUDO</name>
<evidence type="ECO:0000313" key="1">
    <source>
        <dbReference type="EMBL" id="JAD75089.1"/>
    </source>
</evidence>
<protein>
    <submittedName>
        <fullName evidence="1">Uncharacterized protein</fullName>
    </submittedName>
</protein>
<proteinExistence type="predicted"/>
<dbReference type="EMBL" id="GBRH01222806">
    <property type="protein sequence ID" value="JAD75089.1"/>
    <property type="molecule type" value="Transcribed_RNA"/>
</dbReference>
<organism evidence="1">
    <name type="scientific">Arundo donax</name>
    <name type="common">Giant reed</name>
    <name type="synonym">Donax arundinaceus</name>
    <dbReference type="NCBI Taxonomy" id="35708"/>
    <lineage>
        <taxon>Eukaryota</taxon>
        <taxon>Viridiplantae</taxon>
        <taxon>Streptophyta</taxon>
        <taxon>Embryophyta</taxon>
        <taxon>Tracheophyta</taxon>
        <taxon>Spermatophyta</taxon>
        <taxon>Magnoliopsida</taxon>
        <taxon>Liliopsida</taxon>
        <taxon>Poales</taxon>
        <taxon>Poaceae</taxon>
        <taxon>PACMAD clade</taxon>
        <taxon>Arundinoideae</taxon>
        <taxon>Arundineae</taxon>
        <taxon>Arundo</taxon>
    </lineage>
</organism>
<reference evidence="1" key="2">
    <citation type="journal article" date="2015" name="Data Brief">
        <title>Shoot transcriptome of the giant reed, Arundo donax.</title>
        <authorList>
            <person name="Barrero R.A."/>
            <person name="Guerrero F.D."/>
            <person name="Moolhuijzen P."/>
            <person name="Goolsby J.A."/>
            <person name="Tidwell J."/>
            <person name="Bellgard S.E."/>
            <person name="Bellgard M.I."/>
        </authorList>
    </citation>
    <scope>NUCLEOTIDE SEQUENCE</scope>
    <source>
        <tissue evidence="1">Shoot tissue taken approximately 20 cm above the soil surface</tissue>
    </source>
</reference>
<dbReference type="AlphaFoldDB" id="A0A0A9CFN7"/>
<accession>A0A0A9CFN7</accession>
<sequence>MNWLLNLQTPIILSLQILIIPTRNNMMKKIFEEEFMMR</sequence>